<gene>
    <name evidence="1" type="ORF">GCM10008014_54330</name>
</gene>
<evidence type="ECO:0000313" key="1">
    <source>
        <dbReference type="EMBL" id="GGH70170.1"/>
    </source>
</evidence>
<dbReference type="EMBL" id="BMFU01000016">
    <property type="protein sequence ID" value="GGH70170.1"/>
    <property type="molecule type" value="Genomic_DNA"/>
</dbReference>
<sequence length="183" mass="21141">MQRLSVNERSNHLFNLLSFAVSEHDIARILRANVSLIFKEVVNQTNEIAIPYVGKFTFKEFTGRKINAVHGETVKQRDFVKTKFELGKYIKRLNVNRDFFNRIEIDADSLKPCIVFNTKAVAIRSGQEDLIGCIAPSTRVELFNEEQLSTFTTDMQQLSSSNPKTYDDIKPFIQTILTFEEWI</sequence>
<dbReference type="RefSeq" id="WP_188594646.1">
    <property type="nucleotide sequence ID" value="NZ_BMFU01000016.1"/>
</dbReference>
<organism evidence="1 2">
    <name type="scientific">Paenibacillus silvae</name>
    <dbReference type="NCBI Taxonomy" id="1325358"/>
    <lineage>
        <taxon>Bacteria</taxon>
        <taxon>Bacillati</taxon>
        <taxon>Bacillota</taxon>
        <taxon>Bacilli</taxon>
        <taxon>Bacillales</taxon>
        <taxon>Paenibacillaceae</taxon>
        <taxon>Paenibacillus</taxon>
    </lineage>
</organism>
<reference evidence="2" key="1">
    <citation type="journal article" date="2019" name="Int. J. Syst. Evol. Microbiol.">
        <title>The Global Catalogue of Microorganisms (GCM) 10K type strain sequencing project: providing services to taxonomists for standard genome sequencing and annotation.</title>
        <authorList>
            <consortium name="The Broad Institute Genomics Platform"/>
            <consortium name="The Broad Institute Genome Sequencing Center for Infectious Disease"/>
            <person name="Wu L."/>
            <person name="Ma J."/>
        </authorList>
    </citation>
    <scope>NUCLEOTIDE SEQUENCE [LARGE SCALE GENOMIC DNA]</scope>
    <source>
        <strain evidence="2">CGMCC 1.12770</strain>
    </source>
</reference>
<keyword evidence="2" id="KW-1185">Reference proteome</keyword>
<proteinExistence type="predicted"/>
<name>A0ABQ1ZNL6_9BACL</name>
<accession>A0ABQ1ZNL6</accession>
<comment type="caution">
    <text evidence="1">The sequence shown here is derived from an EMBL/GenBank/DDBJ whole genome shotgun (WGS) entry which is preliminary data.</text>
</comment>
<evidence type="ECO:0000313" key="2">
    <source>
        <dbReference type="Proteomes" id="UP000652153"/>
    </source>
</evidence>
<protein>
    <submittedName>
        <fullName evidence="1">Uncharacterized protein</fullName>
    </submittedName>
</protein>
<dbReference type="Proteomes" id="UP000652153">
    <property type="component" value="Unassembled WGS sequence"/>
</dbReference>